<dbReference type="AlphaFoldDB" id="W6S740"/>
<name>W6S740_9CLOT</name>
<dbReference type="STRING" id="1216932.CM240_3110"/>
<dbReference type="EMBL" id="HG917869">
    <property type="protein sequence ID" value="CDM70227.1"/>
    <property type="molecule type" value="Genomic_DNA"/>
</dbReference>
<dbReference type="Proteomes" id="UP000019426">
    <property type="component" value="Chromosome M2/40_rep2"/>
</dbReference>
<dbReference type="KEGG" id="clt:CM240_3110"/>
<gene>
    <name evidence="1" type="ORF">CM240_3110</name>
</gene>
<dbReference type="PATRIC" id="fig|1216932.3.peg.3076"/>
<dbReference type="eggNOG" id="ENOG50315B7">
    <property type="taxonomic scope" value="Bacteria"/>
</dbReference>
<evidence type="ECO:0000313" key="1">
    <source>
        <dbReference type="EMBL" id="CDM70227.1"/>
    </source>
</evidence>
<accession>W6S740</accession>
<proteinExistence type="predicted"/>
<keyword evidence="2" id="KW-1185">Reference proteome</keyword>
<sequence length="357" mass="40888">MRNPFIKDNFLSSKVSINKLIIEKVPQNIIDEDIKGKSALELFSTKLFIEEIKKSSKDLGLDLQSIEEVKLPQYFAKCLEGKDESIRNLAINIVKLFGRRLGIILLTLKKGEKENRLKRLDWQDEHWEYWTKIENVILVGGLANEKFGKIIKESIDEVFKLEKEGYNIILVKNPSEAAIRGLSKYITEIEENKYILALDFGQSFIKRSIISIGKSGINEVHTLEKIKAKYVTWEFNTELEEKDEATQEDQYIIDCIIKTINLCKESNYELGREIVISVANYIENGKLKNRGGYGKLRLIADNYEEHLKEVLYKKLGIEYKITMVHDGTAMAAAFSEYPKSVCISLGTAFGVGFPIDK</sequence>
<dbReference type="RefSeq" id="WP_044040361.1">
    <property type="nucleotide sequence ID" value="NZ_HG917869.1"/>
</dbReference>
<protein>
    <submittedName>
        <fullName evidence="1">Uncharacterized protein</fullName>
    </submittedName>
</protein>
<dbReference type="SUPFAM" id="SSF53067">
    <property type="entry name" value="Actin-like ATPase domain"/>
    <property type="match status" value="1"/>
</dbReference>
<reference evidence="1 2" key="1">
    <citation type="submission" date="2013-11" db="EMBL/GenBank/DDBJ databases">
        <title>Complete genome sequence of Clostridum sp. M2/40.</title>
        <authorList>
            <person name="Wibberg D."/>
            <person name="Puehler A."/>
            <person name="Schlueter A."/>
        </authorList>
    </citation>
    <scope>NUCLEOTIDE SEQUENCE [LARGE SCALE GENOMIC DNA]</scope>
    <source>
        <strain evidence="2">M2/40</strain>
    </source>
</reference>
<dbReference type="HOGENOM" id="CLU_775451_0_0_9"/>
<evidence type="ECO:0000313" key="2">
    <source>
        <dbReference type="Proteomes" id="UP000019426"/>
    </source>
</evidence>
<dbReference type="OrthoDB" id="1935151at2"/>
<dbReference type="InterPro" id="IPR043129">
    <property type="entry name" value="ATPase_NBD"/>
</dbReference>
<organism evidence="1 2">
    <name type="scientific">Clostridium bornimense</name>
    <dbReference type="NCBI Taxonomy" id="1216932"/>
    <lineage>
        <taxon>Bacteria</taxon>
        <taxon>Bacillati</taxon>
        <taxon>Bacillota</taxon>
        <taxon>Clostridia</taxon>
        <taxon>Eubacteriales</taxon>
        <taxon>Clostridiaceae</taxon>
        <taxon>Clostridium</taxon>
    </lineage>
</organism>